<reference evidence="5 6" key="1">
    <citation type="submission" date="2020-07" db="EMBL/GenBank/DDBJ databases">
        <title>Sequencing the genomes of 1000 actinobacteria strains.</title>
        <authorList>
            <person name="Klenk H.-P."/>
        </authorList>
    </citation>
    <scope>NUCLEOTIDE SEQUENCE [LARGE SCALE GENOMIC DNA]</scope>
    <source>
        <strain evidence="5 6">DSM 100723</strain>
    </source>
</reference>
<keyword evidence="6" id="KW-1185">Reference proteome</keyword>
<keyword evidence="2" id="KW-0472">Membrane</keyword>
<protein>
    <submittedName>
        <fullName evidence="5">Uncharacterized protein</fullName>
    </submittedName>
</protein>
<feature type="domain" description="DUF2207" evidence="3">
    <location>
        <begin position="66"/>
        <end position="204"/>
    </location>
</feature>
<evidence type="ECO:0000259" key="3">
    <source>
        <dbReference type="Pfam" id="PF09972"/>
    </source>
</evidence>
<dbReference type="InterPro" id="IPR048389">
    <property type="entry name" value="YciQ-like_C"/>
</dbReference>
<dbReference type="RefSeq" id="WP_182560379.1">
    <property type="nucleotide sequence ID" value="NZ_JACGWT010000003.1"/>
</dbReference>
<feature type="region of interest" description="Disordered" evidence="1">
    <location>
        <begin position="1"/>
        <end position="30"/>
    </location>
</feature>
<dbReference type="Pfam" id="PF20990">
    <property type="entry name" value="DUF2207_C"/>
    <property type="match status" value="1"/>
</dbReference>
<evidence type="ECO:0000256" key="1">
    <source>
        <dbReference type="SAM" id="MobiDB-lite"/>
    </source>
</evidence>
<dbReference type="InterPro" id="IPR018702">
    <property type="entry name" value="DUF2207"/>
</dbReference>
<dbReference type="InterPro" id="IPR006311">
    <property type="entry name" value="TAT_signal"/>
</dbReference>
<dbReference type="Proteomes" id="UP000523079">
    <property type="component" value="Unassembled WGS sequence"/>
</dbReference>
<keyword evidence="2" id="KW-0812">Transmembrane</keyword>
<evidence type="ECO:0000313" key="6">
    <source>
        <dbReference type="Proteomes" id="UP000523079"/>
    </source>
</evidence>
<dbReference type="PROSITE" id="PS51318">
    <property type="entry name" value="TAT"/>
    <property type="match status" value="1"/>
</dbReference>
<gene>
    <name evidence="5" type="ORF">FHX74_002466</name>
</gene>
<keyword evidence="2" id="KW-1133">Transmembrane helix</keyword>
<proteinExistence type="predicted"/>
<sequence>MQHVADDRSRGPLSPAADARPGRAGRTRRSVLGRTAATGAMIIGAAALPLLTALPAEAAPAASAVAVDAGVAKDGTVTAKETITFDGTAPDTLSQRFENRENLLGDRRYVQTVSGVTATSGGKQLTVRTDDTAQYSTITVDTAGVSGPVVISYTTVGAVISTADGPTLHWRALQGLSVPASNVTANVRIPTTPTFVRCTAGAPNSTVPCDTAAGGTEDSQTPTFGETTLGQGQVLAVEIGFPTNAVSVNEKITYRWTVARAFSVKPLPLGLALGLLVLGGLALVLLHRRAGRDASARGDVVRAGEFAPVGAGESEFRVLSDIRPGHVGTVVDERVDPIDITASLLDLAVRGHLLITELPRESEYGRTDWLLRRLDGPDDLRPFESTLLDATVARGDEVRVSEIGSRVHGSVGAVQDALYDEVVANGWYERRPDATRSRWTTWGIAAIVAAVVVTVLLAAFTTFGLTGIVLIVLALGLVFVGQEMPARTARGAALLAGLGALRSDLLTHPTNQMPKGRELRELSEVLPYAVVLGGAERWLDAIVAADDDADADPEDLSWYHGPDTWHLRHLPESLRNFVTTVTGSLFSR</sequence>
<dbReference type="EMBL" id="JACGWT010000003">
    <property type="protein sequence ID" value="MBA8794847.1"/>
    <property type="molecule type" value="Genomic_DNA"/>
</dbReference>
<organism evidence="5 6">
    <name type="scientific">Microlunatus kandeliicorticis</name>
    <dbReference type="NCBI Taxonomy" id="1759536"/>
    <lineage>
        <taxon>Bacteria</taxon>
        <taxon>Bacillati</taxon>
        <taxon>Actinomycetota</taxon>
        <taxon>Actinomycetes</taxon>
        <taxon>Propionibacteriales</taxon>
        <taxon>Propionibacteriaceae</taxon>
        <taxon>Microlunatus</taxon>
    </lineage>
</organism>
<feature type="transmembrane region" description="Helical" evidence="2">
    <location>
        <begin position="439"/>
        <end position="457"/>
    </location>
</feature>
<evidence type="ECO:0000256" key="2">
    <source>
        <dbReference type="SAM" id="Phobius"/>
    </source>
</evidence>
<dbReference type="Pfam" id="PF09972">
    <property type="entry name" value="DUF2207"/>
    <property type="match status" value="1"/>
</dbReference>
<feature type="compositionally biased region" description="Basic and acidic residues" evidence="1">
    <location>
        <begin position="1"/>
        <end position="10"/>
    </location>
</feature>
<feature type="transmembrane region" description="Helical" evidence="2">
    <location>
        <begin position="463"/>
        <end position="480"/>
    </location>
</feature>
<comment type="caution">
    <text evidence="5">The sequence shown here is derived from an EMBL/GenBank/DDBJ whole genome shotgun (WGS) entry which is preliminary data.</text>
</comment>
<name>A0A7W3P6D7_9ACTN</name>
<feature type="transmembrane region" description="Helical" evidence="2">
    <location>
        <begin position="267"/>
        <end position="286"/>
    </location>
</feature>
<dbReference type="AlphaFoldDB" id="A0A7W3P6D7"/>
<evidence type="ECO:0000313" key="5">
    <source>
        <dbReference type="EMBL" id="MBA8794847.1"/>
    </source>
</evidence>
<feature type="domain" description="Predicted membrane protein YciQ-like C-terminal" evidence="4">
    <location>
        <begin position="321"/>
        <end position="541"/>
    </location>
</feature>
<evidence type="ECO:0000259" key="4">
    <source>
        <dbReference type="Pfam" id="PF20990"/>
    </source>
</evidence>
<accession>A0A7W3P6D7</accession>